<feature type="transmembrane region" description="Helical" evidence="8">
    <location>
        <begin position="143"/>
        <end position="173"/>
    </location>
</feature>
<feature type="transmembrane region" description="Helical" evidence="8">
    <location>
        <begin position="274"/>
        <end position="295"/>
    </location>
</feature>
<feature type="transmembrane region" description="Helical" evidence="8">
    <location>
        <begin position="301"/>
        <end position="320"/>
    </location>
</feature>
<evidence type="ECO:0000256" key="6">
    <source>
        <dbReference type="ARBA" id="ARBA00023136"/>
    </source>
</evidence>
<feature type="transmembrane region" description="Helical" evidence="8">
    <location>
        <begin position="180"/>
        <end position="201"/>
    </location>
</feature>
<comment type="subcellular location">
    <subcellularLocation>
        <location evidence="1">Cell membrane</location>
        <topology evidence="1">Multi-pass membrane protein</topology>
    </subcellularLocation>
</comment>
<feature type="transmembrane region" description="Helical" evidence="8">
    <location>
        <begin position="72"/>
        <end position="93"/>
    </location>
</feature>
<dbReference type="InterPro" id="IPR018584">
    <property type="entry name" value="GT87"/>
</dbReference>
<keyword evidence="6 8" id="KW-0472">Membrane</keyword>
<evidence type="ECO:0000256" key="4">
    <source>
        <dbReference type="ARBA" id="ARBA00022692"/>
    </source>
</evidence>
<dbReference type="Proteomes" id="UP000034325">
    <property type="component" value="Unassembled WGS sequence"/>
</dbReference>
<dbReference type="AlphaFoldDB" id="A0A0G0M8A2"/>
<evidence type="ECO:0000256" key="8">
    <source>
        <dbReference type="SAM" id="Phobius"/>
    </source>
</evidence>
<feature type="transmembrane region" description="Helical" evidence="8">
    <location>
        <begin position="6"/>
        <end position="27"/>
    </location>
</feature>
<feature type="transmembrane region" description="Helical" evidence="8">
    <location>
        <begin position="100"/>
        <end position="123"/>
    </location>
</feature>
<proteinExistence type="inferred from homology"/>
<organism evidence="9 10">
    <name type="scientific">Candidatus Woesebacteria bacterium GW2011_GWA1_39_12</name>
    <dbReference type="NCBI Taxonomy" id="1618549"/>
    <lineage>
        <taxon>Bacteria</taxon>
        <taxon>Candidatus Woeseibacteriota</taxon>
    </lineage>
</organism>
<evidence type="ECO:0008006" key="11">
    <source>
        <dbReference type="Google" id="ProtNLM"/>
    </source>
</evidence>
<name>A0A0G0M8A2_9BACT</name>
<dbReference type="EMBL" id="LBWA01000029">
    <property type="protein sequence ID" value="KKQ96565.1"/>
    <property type="molecule type" value="Genomic_DNA"/>
</dbReference>
<keyword evidence="4 8" id="KW-0812">Transmembrane</keyword>
<evidence type="ECO:0000313" key="10">
    <source>
        <dbReference type="Proteomes" id="UP000034325"/>
    </source>
</evidence>
<evidence type="ECO:0000256" key="5">
    <source>
        <dbReference type="ARBA" id="ARBA00022989"/>
    </source>
</evidence>
<feature type="transmembrane region" description="Helical" evidence="8">
    <location>
        <begin position="236"/>
        <end position="253"/>
    </location>
</feature>
<keyword evidence="5 8" id="KW-1133">Transmembrane helix</keyword>
<reference evidence="9 10" key="1">
    <citation type="journal article" date="2015" name="Nature">
        <title>rRNA introns, odd ribosomes, and small enigmatic genomes across a large radiation of phyla.</title>
        <authorList>
            <person name="Brown C.T."/>
            <person name="Hug L.A."/>
            <person name="Thomas B.C."/>
            <person name="Sharon I."/>
            <person name="Castelle C.J."/>
            <person name="Singh A."/>
            <person name="Wilkins M.J."/>
            <person name="Williams K.H."/>
            <person name="Banfield J.F."/>
        </authorList>
    </citation>
    <scope>NUCLEOTIDE SEQUENCE [LARGE SCALE GENOMIC DNA]</scope>
</reference>
<comment type="similarity">
    <text evidence="7">Belongs to the glycosyltransferase 87 family.</text>
</comment>
<dbReference type="Pfam" id="PF09594">
    <property type="entry name" value="GT87"/>
    <property type="match status" value="1"/>
</dbReference>
<evidence type="ECO:0000256" key="1">
    <source>
        <dbReference type="ARBA" id="ARBA00004651"/>
    </source>
</evidence>
<keyword evidence="3" id="KW-0808">Transferase</keyword>
<evidence type="ECO:0000256" key="3">
    <source>
        <dbReference type="ARBA" id="ARBA00022679"/>
    </source>
</evidence>
<evidence type="ECO:0000313" key="9">
    <source>
        <dbReference type="EMBL" id="KKQ96565.1"/>
    </source>
</evidence>
<comment type="caution">
    <text evidence="9">The sequence shown here is derived from an EMBL/GenBank/DDBJ whole genome shotgun (WGS) entry which is preliminary data.</text>
</comment>
<accession>A0A0G0M8A2</accession>
<protein>
    <recommendedName>
        <fullName evidence="11">Glycosyltransferase RgtA/B/C/D-like domain-containing protein</fullName>
    </recommendedName>
</protein>
<keyword evidence="2" id="KW-1003">Cell membrane</keyword>
<evidence type="ECO:0000256" key="7">
    <source>
        <dbReference type="ARBA" id="ARBA00024033"/>
    </source>
</evidence>
<gene>
    <name evidence="9" type="ORF">UT23_C0029G0004</name>
</gene>
<dbReference type="GO" id="GO:0005886">
    <property type="term" value="C:plasma membrane"/>
    <property type="evidence" value="ECO:0007669"/>
    <property type="project" value="UniProtKB-SubCell"/>
</dbReference>
<evidence type="ECO:0000256" key="2">
    <source>
        <dbReference type="ARBA" id="ARBA00022475"/>
    </source>
</evidence>
<dbReference type="GO" id="GO:0016758">
    <property type="term" value="F:hexosyltransferase activity"/>
    <property type="evidence" value="ECO:0007669"/>
    <property type="project" value="InterPro"/>
</dbReference>
<sequence length="449" mass="52494">MKNRYLPLIFLICLHLFFLMNLQFTAWPEMLSYPYLRNQGFLLYSDMVHPYTPLLTMVLAVVYRIFGYKLMIMQAFAWILFLTNDILIFLIVRKITKNRLFAYLSLMFYVSTQPFLEGNMLWFDNVLVTPILMGTYLLINKRMFWSGVIFGLAALTKQTAGLFIVISSLWLVISKRNFKNVVYFLTGPVMLGLVLGVRLISEGQFMDFINWTLIYPFTQWGNFPGYVQIGLSKKEFLLLVILLAPLLLGIRKLKWNFLLILFLTSSLIMIYPRFSFFHFQAPLAFLAIIFGYYLSKVKVDARITILYGFLLIATIALPTLKRDWGKDTRFYNSDDLTHAKLVQEVVHKNEPVYFLGPHSSLYALANRVPPKPWADNFGWYYEIGGVQGETISRWGDDPPEYVFWQLPESGNWFDLGTYQPRQIADFIEANYAKGEKIWDNVYIWRKNAN</sequence>